<sequence>MPEETITVRIDSEWKKRVEKLASEQRETKSDVVRKALIDYIQRKEERKEIERSAAKKFASGEISFEELTRITGYEKARKIAFYVKTAERSFEEGLS</sequence>
<protein>
    <recommendedName>
        <fullName evidence="1">Ribbon-helix-helix protein CopG domain-containing protein</fullName>
    </recommendedName>
</protein>
<keyword evidence="3" id="KW-1185">Reference proteome</keyword>
<dbReference type="AlphaFoldDB" id="A0A133VBM9"/>
<dbReference type="SUPFAM" id="SSF47598">
    <property type="entry name" value="Ribbon-helix-helix"/>
    <property type="match status" value="1"/>
</dbReference>
<gene>
    <name evidence="2" type="ORF">AKJ45_00350</name>
</gene>
<name>A0A133VBM9_9EURY</name>
<dbReference type="EMBL" id="LHXZ01000002">
    <property type="protein sequence ID" value="KXB03853.1"/>
    <property type="molecule type" value="Genomic_DNA"/>
</dbReference>
<dbReference type="InterPro" id="IPR010985">
    <property type="entry name" value="Ribbon_hlx_hlx"/>
</dbReference>
<organism evidence="2 3">
    <name type="scientific">candidate division MSBL1 archaeon SCGC-AAA261F19</name>
    <dbReference type="NCBI Taxonomy" id="1698275"/>
    <lineage>
        <taxon>Archaea</taxon>
        <taxon>Methanobacteriati</taxon>
        <taxon>Methanobacteriota</taxon>
        <taxon>candidate division MSBL1</taxon>
    </lineage>
</organism>
<feature type="domain" description="Ribbon-helix-helix protein CopG" evidence="1">
    <location>
        <begin position="5"/>
        <end position="43"/>
    </location>
</feature>
<dbReference type="InterPro" id="IPR013321">
    <property type="entry name" value="Arc_rbn_hlx_hlx"/>
</dbReference>
<accession>A0A133VBM9</accession>
<evidence type="ECO:0000313" key="3">
    <source>
        <dbReference type="Proteomes" id="UP000070565"/>
    </source>
</evidence>
<dbReference type="Proteomes" id="UP000070565">
    <property type="component" value="Unassembled WGS sequence"/>
</dbReference>
<dbReference type="Pfam" id="PF01402">
    <property type="entry name" value="RHH_1"/>
    <property type="match status" value="1"/>
</dbReference>
<comment type="caution">
    <text evidence="2">The sequence shown here is derived from an EMBL/GenBank/DDBJ whole genome shotgun (WGS) entry which is preliminary data.</text>
</comment>
<dbReference type="InterPro" id="IPR002145">
    <property type="entry name" value="CopG"/>
</dbReference>
<reference evidence="2 3" key="1">
    <citation type="journal article" date="2016" name="Sci. Rep.">
        <title>Metabolic traits of an uncultured archaeal lineage -MSBL1- from brine pools of the Red Sea.</title>
        <authorList>
            <person name="Mwirichia R."/>
            <person name="Alam I."/>
            <person name="Rashid M."/>
            <person name="Vinu M."/>
            <person name="Ba-Alawi W."/>
            <person name="Anthony Kamau A."/>
            <person name="Kamanda Ngugi D."/>
            <person name="Goker M."/>
            <person name="Klenk H.P."/>
            <person name="Bajic V."/>
            <person name="Stingl U."/>
        </authorList>
    </citation>
    <scope>NUCLEOTIDE SEQUENCE [LARGE SCALE GENOMIC DNA]</scope>
    <source>
        <strain evidence="2">SCGC-AAA261F19</strain>
    </source>
</reference>
<dbReference type="Gene3D" id="1.10.1220.10">
    <property type="entry name" value="Met repressor-like"/>
    <property type="match status" value="1"/>
</dbReference>
<evidence type="ECO:0000313" key="2">
    <source>
        <dbReference type="EMBL" id="KXB03853.1"/>
    </source>
</evidence>
<proteinExistence type="predicted"/>
<evidence type="ECO:0000259" key="1">
    <source>
        <dbReference type="Pfam" id="PF01402"/>
    </source>
</evidence>
<dbReference type="GO" id="GO:0006355">
    <property type="term" value="P:regulation of DNA-templated transcription"/>
    <property type="evidence" value="ECO:0007669"/>
    <property type="project" value="InterPro"/>
</dbReference>